<accession>A0A2P2JTE0</accession>
<name>A0A2P2JTE0_RHIMU</name>
<dbReference type="AlphaFoldDB" id="A0A2P2JTE0"/>
<dbReference type="EMBL" id="GGEC01016253">
    <property type="protein sequence ID" value="MBW96736.1"/>
    <property type="molecule type" value="Transcribed_RNA"/>
</dbReference>
<protein>
    <submittedName>
        <fullName evidence="1">Uncharacterized protein</fullName>
    </submittedName>
</protein>
<sequence>MKCISWLISVIVNMIGVPHADIAFPSHKFFAIYAENSVLWILAEFSVTTF</sequence>
<evidence type="ECO:0000313" key="1">
    <source>
        <dbReference type="EMBL" id="MBW96736.1"/>
    </source>
</evidence>
<proteinExistence type="predicted"/>
<reference evidence="1" key="1">
    <citation type="submission" date="2018-02" db="EMBL/GenBank/DDBJ databases">
        <title>Rhizophora mucronata_Transcriptome.</title>
        <authorList>
            <person name="Meera S.P."/>
            <person name="Sreeshan A."/>
            <person name="Augustine A."/>
        </authorList>
    </citation>
    <scope>NUCLEOTIDE SEQUENCE</scope>
    <source>
        <tissue evidence="1">Leaf</tissue>
    </source>
</reference>
<organism evidence="1">
    <name type="scientific">Rhizophora mucronata</name>
    <name type="common">Asiatic mangrove</name>
    <dbReference type="NCBI Taxonomy" id="61149"/>
    <lineage>
        <taxon>Eukaryota</taxon>
        <taxon>Viridiplantae</taxon>
        <taxon>Streptophyta</taxon>
        <taxon>Embryophyta</taxon>
        <taxon>Tracheophyta</taxon>
        <taxon>Spermatophyta</taxon>
        <taxon>Magnoliopsida</taxon>
        <taxon>eudicotyledons</taxon>
        <taxon>Gunneridae</taxon>
        <taxon>Pentapetalae</taxon>
        <taxon>rosids</taxon>
        <taxon>fabids</taxon>
        <taxon>Malpighiales</taxon>
        <taxon>Rhizophoraceae</taxon>
        <taxon>Rhizophora</taxon>
    </lineage>
</organism>